<name>A0A812XCK8_SYMPI</name>
<reference evidence="1" key="1">
    <citation type="submission" date="2021-02" db="EMBL/GenBank/DDBJ databases">
        <authorList>
            <person name="Dougan E. K."/>
            <person name="Rhodes N."/>
            <person name="Thang M."/>
            <person name="Chan C."/>
        </authorList>
    </citation>
    <scope>NUCLEOTIDE SEQUENCE</scope>
</reference>
<proteinExistence type="predicted"/>
<keyword evidence="2" id="KW-1185">Reference proteome</keyword>
<protein>
    <submittedName>
        <fullName evidence="1">Uncharacterized protein</fullName>
    </submittedName>
</protein>
<organism evidence="1 2">
    <name type="scientific">Symbiodinium pilosum</name>
    <name type="common">Dinoflagellate</name>
    <dbReference type="NCBI Taxonomy" id="2952"/>
    <lineage>
        <taxon>Eukaryota</taxon>
        <taxon>Sar</taxon>
        <taxon>Alveolata</taxon>
        <taxon>Dinophyceae</taxon>
        <taxon>Suessiales</taxon>
        <taxon>Symbiodiniaceae</taxon>
        <taxon>Symbiodinium</taxon>
    </lineage>
</organism>
<dbReference type="AlphaFoldDB" id="A0A812XCK8"/>
<accession>A0A812XCK8</accession>
<evidence type="ECO:0000313" key="2">
    <source>
        <dbReference type="Proteomes" id="UP000649617"/>
    </source>
</evidence>
<sequence>ADELVDCLEAVVDMAGACSALSALWTKSEMISPDNLLQMTPLLILISMAAGQAVRPSPAGQSP</sequence>
<feature type="non-terminal residue" evidence="1">
    <location>
        <position position="1"/>
    </location>
</feature>
<comment type="caution">
    <text evidence="1">The sequence shown here is derived from an EMBL/GenBank/DDBJ whole genome shotgun (WGS) entry which is preliminary data.</text>
</comment>
<dbReference type="Proteomes" id="UP000649617">
    <property type="component" value="Unassembled WGS sequence"/>
</dbReference>
<evidence type="ECO:0000313" key="1">
    <source>
        <dbReference type="EMBL" id="CAE7728807.1"/>
    </source>
</evidence>
<gene>
    <name evidence="1" type="ORF">SPIL2461_LOCUS20891</name>
</gene>
<dbReference type="EMBL" id="CAJNIZ010045737">
    <property type="protein sequence ID" value="CAE7728807.1"/>
    <property type="molecule type" value="Genomic_DNA"/>
</dbReference>